<dbReference type="OrthoDB" id="9802516at2"/>
<keyword evidence="4" id="KW-1185">Reference proteome</keyword>
<dbReference type="PANTHER" id="PTHR34039:SF1">
    <property type="entry name" value="UPF0102 PROTEIN YRAN"/>
    <property type="match status" value="1"/>
</dbReference>
<dbReference type="InterPro" id="IPR003509">
    <property type="entry name" value="UPF0102_YraN-like"/>
</dbReference>
<gene>
    <name evidence="3" type="ORF">EYB31_16330</name>
</gene>
<dbReference type="NCBIfam" id="NF009150">
    <property type="entry name" value="PRK12497.1-3"/>
    <property type="match status" value="1"/>
</dbReference>
<dbReference type="PANTHER" id="PTHR34039">
    <property type="entry name" value="UPF0102 PROTEIN YRAN"/>
    <property type="match status" value="1"/>
</dbReference>
<reference evidence="3 4" key="1">
    <citation type="submission" date="2019-02" db="EMBL/GenBank/DDBJ databases">
        <title>Paenibacillus sp. nov., isolated from surface-sterilized tissue of Thalictrum simplex L.</title>
        <authorList>
            <person name="Tuo L."/>
        </authorList>
    </citation>
    <scope>NUCLEOTIDE SEQUENCE [LARGE SCALE GENOMIC DNA]</scope>
    <source>
        <strain evidence="3 4">N2SHLJ1</strain>
    </source>
</reference>
<dbReference type="AlphaFoldDB" id="A0A4V2J444"/>
<dbReference type="NCBIfam" id="TIGR00252">
    <property type="entry name" value="YraN family protein"/>
    <property type="match status" value="1"/>
</dbReference>
<comment type="similarity">
    <text evidence="1 2">Belongs to the UPF0102 family.</text>
</comment>
<accession>A0A4V2J444</accession>
<sequence length="136" mass="15629">METSKRNNRPDGRKQLGSQGEQLAARYLTEQGYTLLTQNWRCRTGEIDLVAEDGEVIVFVEVRTRKATGRFGTAQESVDYRKRRQVTETAQVFLLQRGLQEKQIRFDVIAIHMQDIQQAPGEIADGHRLEHIVNAF</sequence>
<organism evidence="3 4">
    <name type="scientific">Paenibacillus thalictri</name>
    <dbReference type="NCBI Taxonomy" id="2527873"/>
    <lineage>
        <taxon>Bacteria</taxon>
        <taxon>Bacillati</taxon>
        <taxon>Bacillota</taxon>
        <taxon>Bacilli</taxon>
        <taxon>Bacillales</taxon>
        <taxon>Paenibacillaceae</taxon>
        <taxon>Paenibacillus</taxon>
    </lineage>
</organism>
<evidence type="ECO:0000313" key="3">
    <source>
        <dbReference type="EMBL" id="TBL77709.1"/>
    </source>
</evidence>
<dbReference type="Proteomes" id="UP000293142">
    <property type="component" value="Unassembled WGS sequence"/>
</dbReference>
<dbReference type="GO" id="GO:0003676">
    <property type="term" value="F:nucleic acid binding"/>
    <property type="evidence" value="ECO:0007669"/>
    <property type="project" value="InterPro"/>
</dbReference>
<evidence type="ECO:0000256" key="2">
    <source>
        <dbReference type="HAMAP-Rule" id="MF_00048"/>
    </source>
</evidence>
<dbReference type="InterPro" id="IPR011856">
    <property type="entry name" value="tRNA_endonuc-like_dom_sf"/>
</dbReference>
<dbReference type="Pfam" id="PF02021">
    <property type="entry name" value="UPF0102"/>
    <property type="match status" value="1"/>
</dbReference>
<dbReference type="RefSeq" id="WP_131014429.1">
    <property type="nucleotide sequence ID" value="NZ_SIRE01000011.1"/>
</dbReference>
<comment type="caution">
    <text evidence="3">The sequence shown here is derived from an EMBL/GenBank/DDBJ whole genome shotgun (WGS) entry which is preliminary data.</text>
</comment>
<protein>
    <recommendedName>
        <fullName evidence="2">UPF0102 protein EYB31_16330</fullName>
    </recommendedName>
</protein>
<proteinExistence type="inferred from homology"/>
<dbReference type="HAMAP" id="MF_00048">
    <property type="entry name" value="UPF0102"/>
    <property type="match status" value="1"/>
</dbReference>
<dbReference type="InterPro" id="IPR011335">
    <property type="entry name" value="Restrct_endonuc-II-like"/>
</dbReference>
<evidence type="ECO:0000256" key="1">
    <source>
        <dbReference type="ARBA" id="ARBA00006738"/>
    </source>
</evidence>
<evidence type="ECO:0000313" key="4">
    <source>
        <dbReference type="Proteomes" id="UP000293142"/>
    </source>
</evidence>
<name>A0A4V2J444_9BACL</name>
<dbReference type="Gene3D" id="3.40.1350.10">
    <property type="match status" value="1"/>
</dbReference>
<dbReference type="NCBIfam" id="NF009154">
    <property type="entry name" value="PRK12497.3-3"/>
    <property type="match status" value="1"/>
</dbReference>
<dbReference type="CDD" id="cd20736">
    <property type="entry name" value="PoNe_Nuclease"/>
    <property type="match status" value="1"/>
</dbReference>
<dbReference type="SUPFAM" id="SSF52980">
    <property type="entry name" value="Restriction endonuclease-like"/>
    <property type="match status" value="1"/>
</dbReference>
<dbReference type="EMBL" id="SIRE01000011">
    <property type="protein sequence ID" value="TBL77709.1"/>
    <property type="molecule type" value="Genomic_DNA"/>
</dbReference>